<evidence type="ECO:0000256" key="1">
    <source>
        <dbReference type="SAM" id="MobiDB-lite"/>
    </source>
</evidence>
<organism evidence="2 3">
    <name type="scientific">Halteria grandinella</name>
    <dbReference type="NCBI Taxonomy" id="5974"/>
    <lineage>
        <taxon>Eukaryota</taxon>
        <taxon>Sar</taxon>
        <taxon>Alveolata</taxon>
        <taxon>Ciliophora</taxon>
        <taxon>Intramacronucleata</taxon>
        <taxon>Spirotrichea</taxon>
        <taxon>Stichotrichia</taxon>
        <taxon>Sporadotrichida</taxon>
        <taxon>Halteriidae</taxon>
        <taxon>Halteria</taxon>
    </lineage>
</organism>
<dbReference type="AlphaFoldDB" id="A0A8J8P0Q3"/>
<keyword evidence="3" id="KW-1185">Reference proteome</keyword>
<sequence>MKIGGLLTSFIASKLFMSSIVKKIFHIRKYDNIDYEAMKAQKSGSALSAEQNESFKQLVGKIHPSQANGEDTSVIFDRQDVKNSSVMAYQQILNAVKEEEKMLQNEFKIKTSMRGVDIYSLFFAFLNRTRFIYTPKDIFVYAIKCLCLRDTGDDRREKGTKKHFLFEKAEEKFMNELDVVRIVRSLRKFKMLAQALLTQKNRMILKFQRQNLVETSSSSSDSDDNLYDPVRLMENKNPLVRLVTYSKVKKMMKEFKGRDIDMLERNMMRGMFRRKLKDFAEMQQNYQEAPLFERLKMNRFEEDFEEKLAQDEFRRKLQDAKIKTKKKLDQTLSGENMKVNSGIDSHQGNTQMAGPTFSIKEENWTRDEWNI</sequence>
<name>A0A8J8P0Q3_HALGN</name>
<dbReference type="OrthoDB" id="293272at2759"/>
<evidence type="ECO:0000313" key="2">
    <source>
        <dbReference type="EMBL" id="TNV83531.1"/>
    </source>
</evidence>
<comment type="caution">
    <text evidence="2">The sequence shown here is derived from an EMBL/GenBank/DDBJ whole genome shotgun (WGS) entry which is preliminary data.</text>
</comment>
<proteinExistence type="predicted"/>
<feature type="region of interest" description="Disordered" evidence="1">
    <location>
        <begin position="339"/>
        <end position="359"/>
    </location>
</feature>
<dbReference type="EMBL" id="RRYP01003745">
    <property type="protein sequence ID" value="TNV83531.1"/>
    <property type="molecule type" value="Genomic_DNA"/>
</dbReference>
<accession>A0A8J8P0Q3</accession>
<gene>
    <name evidence="2" type="ORF">FGO68_gene1498</name>
</gene>
<protein>
    <submittedName>
        <fullName evidence="2">Uncharacterized protein</fullName>
    </submittedName>
</protein>
<dbReference type="Proteomes" id="UP000785679">
    <property type="component" value="Unassembled WGS sequence"/>
</dbReference>
<reference evidence="2" key="1">
    <citation type="submission" date="2019-06" db="EMBL/GenBank/DDBJ databases">
        <authorList>
            <person name="Zheng W."/>
        </authorList>
    </citation>
    <scope>NUCLEOTIDE SEQUENCE</scope>
    <source>
        <strain evidence="2">QDHG01</strain>
    </source>
</reference>
<evidence type="ECO:0000313" key="3">
    <source>
        <dbReference type="Proteomes" id="UP000785679"/>
    </source>
</evidence>
<feature type="compositionally biased region" description="Polar residues" evidence="1">
    <location>
        <begin position="339"/>
        <end position="353"/>
    </location>
</feature>